<dbReference type="PROSITE" id="PS50075">
    <property type="entry name" value="CARRIER"/>
    <property type="match status" value="1"/>
</dbReference>
<accession>A0A1V0NEX9</accession>
<dbReference type="Proteomes" id="UP000192085">
    <property type="component" value="Chromosome"/>
</dbReference>
<dbReference type="GO" id="GO:0005737">
    <property type="term" value="C:cytoplasm"/>
    <property type="evidence" value="ECO:0007669"/>
    <property type="project" value="TreeGrafter"/>
</dbReference>
<dbReference type="GO" id="GO:0043041">
    <property type="term" value="P:amino acid activation for nonribosomal peptide biosynthetic process"/>
    <property type="evidence" value="ECO:0007669"/>
    <property type="project" value="TreeGrafter"/>
</dbReference>
<keyword evidence="1" id="KW-0436">Ligase</keyword>
<dbReference type="InterPro" id="IPR036736">
    <property type="entry name" value="ACP-like_sf"/>
</dbReference>
<reference evidence="1 2" key="1">
    <citation type="journal article" date="2017" name="BMC Genomics">
        <title>Comparative and functional genomics of the Lactococcus lactis taxon; insights into evolution and niche adaptation.</title>
        <authorList>
            <person name="Kelleher P."/>
            <person name="Bottacini F."/>
            <person name="Mahony J."/>
            <person name="Kilcawley K.N."/>
            <person name="van Sinderen D."/>
        </authorList>
    </citation>
    <scope>NUCLEOTIDE SEQUENCE [LARGE SCALE GENOMIC DNA]</scope>
    <source>
        <strain evidence="1 2">275</strain>
    </source>
</reference>
<organism evidence="1 2">
    <name type="scientific">Lactococcus lactis subsp. lactis</name>
    <name type="common">Streptococcus lactis</name>
    <dbReference type="NCBI Taxonomy" id="1360"/>
    <lineage>
        <taxon>Bacteria</taxon>
        <taxon>Bacillati</taxon>
        <taxon>Bacillota</taxon>
        <taxon>Bacilli</taxon>
        <taxon>Lactobacillales</taxon>
        <taxon>Streptococcaceae</taxon>
        <taxon>Lactococcus</taxon>
    </lineage>
</organism>
<dbReference type="InterPro" id="IPR045851">
    <property type="entry name" value="AMP-bd_C_sf"/>
</dbReference>
<dbReference type="SUPFAM" id="SSF47336">
    <property type="entry name" value="ACP-like"/>
    <property type="match status" value="1"/>
</dbReference>
<gene>
    <name evidence="1" type="ORF">LL275_0866</name>
</gene>
<dbReference type="Gene3D" id="3.30.300.30">
    <property type="match status" value="1"/>
</dbReference>
<dbReference type="PANTHER" id="PTHR45527">
    <property type="entry name" value="NONRIBOSOMAL PEPTIDE SYNTHETASE"/>
    <property type="match status" value="1"/>
</dbReference>
<dbReference type="EMBL" id="CP015897">
    <property type="protein sequence ID" value="ARD98498.1"/>
    <property type="molecule type" value="Genomic_DNA"/>
</dbReference>
<proteinExistence type="predicted"/>
<dbReference type="SUPFAM" id="SSF56801">
    <property type="entry name" value="Acetyl-CoA synthetase-like"/>
    <property type="match status" value="1"/>
</dbReference>
<dbReference type="AlphaFoldDB" id="A0A1V0NEX9"/>
<name>A0A1V0NEX9_LACLL</name>
<evidence type="ECO:0000313" key="2">
    <source>
        <dbReference type="Proteomes" id="UP000192085"/>
    </source>
</evidence>
<dbReference type="InterPro" id="IPR042099">
    <property type="entry name" value="ANL_N_sf"/>
</dbReference>
<dbReference type="GO" id="GO:0044550">
    <property type="term" value="P:secondary metabolite biosynthetic process"/>
    <property type="evidence" value="ECO:0007669"/>
    <property type="project" value="TreeGrafter"/>
</dbReference>
<dbReference type="PROSITE" id="PS00455">
    <property type="entry name" value="AMP_BINDING"/>
    <property type="match status" value="1"/>
</dbReference>
<dbReference type="Pfam" id="PF00501">
    <property type="entry name" value="AMP-binding"/>
    <property type="match status" value="1"/>
</dbReference>
<dbReference type="GO" id="GO:0016874">
    <property type="term" value="F:ligase activity"/>
    <property type="evidence" value="ECO:0007669"/>
    <property type="project" value="UniProtKB-KW"/>
</dbReference>
<dbReference type="PANTHER" id="PTHR45527:SF1">
    <property type="entry name" value="FATTY ACID SYNTHASE"/>
    <property type="match status" value="1"/>
</dbReference>
<dbReference type="Gene3D" id="3.40.50.12780">
    <property type="entry name" value="N-terminal domain of ligase-like"/>
    <property type="match status" value="1"/>
</dbReference>
<sequence length="978" mass="113647">MRILEHLYQRVSNNPDDICLMSPDTSFTFKQLDIYSDEIAKIITEKTSKDIVPLFIKNDILILPAVLGIIKLGKIPLPLTTSLSFEQSITRIQEVDYDLILSDEQFLDTNNIRLENVAILTVPQPFFGNQLHTIDYEVVQKSNTAYIICTSGSTGIPKKVFLSQQNISWLLEEFYSLVDFGKDSIFLFTTPYTFDVSLTELFSPIFTGGKLCCFSEDLQNVEKMKSTLEYVQKYNITHMSLSPTYADLLVDISPLNMFKGLKYLCLGGEVFGIQLANKLSDIIDQGTCVLNLYGPSETTVYATYYKVTGKEKLEVPIGKPLSGCELKIINKEDNDKKSGELYIGGNGVALGYLLDKELSEKKFIQFNSKPYYKTGDFVHFNDKDELIFENRKDNQVQVNGIRVELGEIENQVIKFKEIKHCKVVYEGRRIYIFYQVFSRENKLKEKIKKSIPKYLNPILIEVPEFLVNQNRKFDSKRMIEKYFIKASLGENGMIRAEVEEILKKLEIISYEDMDSLDTVRFFIEIEERFQLEIAEELISSLLNIEQVVEFLENKERNITKNKPLEEKTDNKICTFNEINIELMLKNYLREEDLEDNLIPTLFMQKQYALKKYNAVLSLDFKYNDFSFEGIKNIQNTIERVARKIDILRMILIEERGNLYFKKIKADKFVPVIALMNSSLQESDAKNILYNSSNSQQFFATVCPNKELLTLYFSHNIIDKSSLFKLSKIFKAFLNKQDVQISNKTYEDFIGFTKKRNKSVEIDDILPMLPDTDSFLPLLREHIDNRVLLFESRRHSREAIEVTSEAVYKLAQYIFNIDKDMQVLTGSFIADARIFNNFDATEIIGDIHSNIPFEIHKNQKFQDLNFEIGKSLNVYRDGLNIRDKIFDGYPMFLGNYQVAKEKLEKLNFSFNYIGEVKDIKNTLQSIIKAKFTQKYIIIFTKKEKLYMAIFDDRLLPSDFTIDSFEESEIIKVRDYVKET</sequence>
<evidence type="ECO:0000313" key="1">
    <source>
        <dbReference type="EMBL" id="ARD98498.1"/>
    </source>
</evidence>
<protein>
    <submittedName>
        <fullName evidence="1">D-alanine--poly(Phosphoribitol) ligase subunit 1</fullName>
    </submittedName>
</protein>
<dbReference type="InterPro" id="IPR020845">
    <property type="entry name" value="AMP-binding_CS"/>
</dbReference>
<dbReference type="Gene3D" id="1.10.1200.10">
    <property type="entry name" value="ACP-like"/>
    <property type="match status" value="1"/>
</dbReference>
<dbReference type="InterPro" id="IPR009081">
    <property type="entry name" value="PP-bd_ACP"/>
</dbReference>
<dbReference type="InterPro" id="IPR000873">
    <property type="entry name" value="AMP-dep_synth/lig_dom"/>
</dbReference>
<dbReference type="RefSeq" id="WP_081144259.1">
    <property type="nucleotide sequence ID" value="NZ_CP015897.1"/>
</dbReference>
<dbReference type="GO" id="GO:0031177">
    <property type="term" value="F:phosphopantetheine binding"/>
    <property type="evidence" value="ECO:0007669"/>
    <property type="project" value="TreeGrafter"/>
</dbReference>